<comment type="catalytic activity">
    <reaction evidence="1">
        <text>ATP + protein L-histidine = ADP + protein N-phospho-L-histidine.</text>
        <dbReference type="EC" id="2.7.13.3"/>
    </reaction>
</comment>
<dbReference type="SUPFAM" id="SSF47384">
    <property type="entry name" value="Homodimeric domain of signal transducing histidine kinase"/>
    <property type="match status" value="1"/>
</dbReference>
<dbReference type="Gene3D" id="6.10.340.10">
    <property type="match status" value="1"/>
</dbReference>
<evidence type="ECO:0000259" key="10">
    <source>
        <dbReference type="PROSITE" id="PS50109"/>
    </source>
</evidence>
<sequence length="446" mass="51519">MGIVRKHFLIVTSMMVGTFLLILGFLYFLLPVYYNQTKEQEIKQSYLSIVKELDGQSEADIRTKMIELDKIDPNLYLLLEDEEGEILYPDEPIAATYSQSDNHDQVGIWTNRITSQEGQTFTLQGEYGFQSLFVINRTLLFLFPFVLVLVFLLVSIVALIYSRLSNRRITAISEVTRQMQSLEPGLSCPVEGHDEVAHLAKDINVLYQHLLGNMEELKRENERTQARRKQEADFVRMTSHELKTPIASMLGLIDGMIYNVGDFKNHEKYLKQCREILQEQSHLVQSVLEATTLDIGEQREFEFDLAEAVRKELSPSLHLANLKQLQLDLELEPVIVRANQLFLLKAIKNIVDNAIRYTVEGGRVRIILKDHQLLVENQAEKLLRLEELEQIFQPFYRPDYSRSKKDGGTGIGLYLVQQVLDQHGFTYQFEAVDDSMMRFTIDFSQS</sequence>
<dbReference type="EC" id="2.7.13.3" evidence="3"/>
<evidence type="ECO:0000256" key="2">
    <source>
        <dbReference type="ARBA" id="ARBA00004370"/>
    </source>
</evidence>
<dbReference type="PROSITE" id="PS50885">
    <property type="entry name" value="HAMP"/>
    <property type="match status" value="1"/>
</dbReference>
<evidence type="ECO:0000313" key="12">
    <source>
        <dbReference type="EMBL" id="RRD32677.1"/>
    </source>
</evidence>
<keyword evidence="9" id="KW-1133">Transmembrane helix</keyword>
<keyword evidence="7" id="KW-0902">Two-component regulatory system</keyword>
<keyword evidence="5" id="KW-0808">Transferase</keyword>
<dbReference type="EMBL" id="RQZA01000001">
    <property type="protein sequence ID" value="RRD32677.1"/>
    <property type="molecule type" value="Genomic_DNA"/>
</dbReference>
<keyword evidence="9" id="KW-0812">Transmembrane</keyword>
<evidence type="ECO:0000256" key="3">
    <source>
        <dbReference type="ARBA" id="ARBA00012438"/>
    </source>
</evidence>
<keyword evidence="13" id="KW-1185">Reference proteome</keyword>
<name>A0A3P1VG44_9STRE</name>
<feature type="coiled-coil region" evidence="8">
    <location>
        <begin position="200"/>
        <end position="234"/>
    </location>
</feature>
<dbReference type="Proteomes" id="UP000281771">
    <property type="component" value="Unassembled WGS sequence"/>
</dbReference>
<dbReference type="AlphaFoldDB" id="A0A3P1VG44"/>
<accession>A0A3P1VG44</accession>
<evidence type="ECO:0000256" key="9">
    <source>
        <dbReference type="SAM" id="Phobius"/>
    </source>
</evidence>
<feature type="domain" description="Histidine kinase" evidence="10">
    <location>
        <begin position="237"/>
        <end position="446"/>
    </location>
</feature>
<dbReference type="InterPro" id="IPR003660">
    <property type="entry name" value="HAMP_dom"/>
</dbReference>
<protein>
    <recommendedName>
        <fullName evidence="3">histidine kinase</fullName>
        <ecNumber evidence="3">2.7.13.3</ecNumber>
    </recommendedName>
</protein>
<dbReference type="InterPro" id="IPR050351">
    <property type="entry name" value="BphY/WalK/GraS-like"/>
</dbReference>
<dbReference type="STRING" id="1123309.GCA_000377005_01763"/>
<keyword evidence="8" id="KW-0175">Coiled coil</keyword>
<feature type="domain" description="HAMP" evidence="11">
    <location>
        <begin position="163"/>
        <end position="215"/>
    </location>
</feature>
<dbReference type="InterPro" id="IPR036097">
    <property type="entry name" value="HisK_dim/P_sf"/>
</dbReference>
<dbReference type="PROSITE" id="PS50109">
    <property type="entry name" value="HIS_KIN"/>
    <property type="match status" value="1"/>
</dbReference>
<evidence type="ECO:0000256" key="8">
    <source>
        <dbReference type="SAM" id="Coils"/>
    </source>
</evidence>
<evidence type="ECO:0000256" key="4">
    <source>
        <dbReference type="ARBA" id="ARBA00022553"/>
    </source>
</evidence>
<dbReference type="GO" id="GO:0005886">
    <property type="term" value="C:plasma membrane"/>
    <property type="evidence" value="ECO:0007669"/>
    <property type="project" value="TreeGrafter"/>
</dbReference>
<dbReference type="SMART" id="SM00387">
    <property type="entry name" value="HATPase_c"/>
    <property type="match status" value="1"/>
</dbReference>
<dbReference type="PANTHER" id="PTHR45453">
    <property type="entry name" value="PHOSPHATE REGULON SENSOR PROTEIN PHOR"/>
    <property type="match status" value="1"/>
</dbReference>
<dbReference type="Gene3D" id="3.30.565.10">
    <property type="entry name" value="Histidine kinase-like ATPase, C-terminal domain"/>
    <property type="match status" value="1"/>
</dbReference>
<keyword evidence="6 12" id="KW-0418">Kinase</keyword>
<gene>
    <name evidence="12" type="ORF">EII38_02770</name>
</gene>
<evidence type="ECO:0000313" key="13">
    <source>
        <dbReference type="Proteomes" id="UP000281771"/>
    </source>
</evidence>
<dbReference type="InterPro" id="IPR003594">
    <property type="entry name" value="HATPase_dom"/>
</dbReference>
<organism evidence="12 13">
    <name type="scientific">Streptococcus minor</name>
    <dbReference type="NCBI Taxonomy" id="229549"/>
    <lineage>
        <taxon>Bacteria</taxon>
        <taxon>Bacillati</taxon>
        <taxon>Bacillota</taxon>
        <taxon>Bacilli</taxon>
        <taxon>Lactobacillales</taxon>
        <taxon>Streptococcaceae</taxon>
        <taxon>Streptococcus</taxon>
    </lineage>
</organism>
<evidence type="ECO:0000256" key="7">
    <source>
        <dbReference type="ARBA" id="ARBA00023012"/>
    </source>
</evidence>
<dbReference type="Pfam" id="PF00512">
    <property type="entry name" value="HisKA"/>
    <property type="match status" value="1"/>
</dbReference>
<evidence type="ECO:0000256" key="1">
    <source>
        <dbReference type="ARBA" id="ARBA00000085"/>
    </source>
</evidence>
<feature type="transmembrane region" description="Helical" evidence="9">
    <location>
        <begin position="139"/>
        <end position="161"/>
    </location>
</feature>
<feature type="transmembrane region" description="Helical" evidence="9">
    <location>
        <begin position="7"/>
        <end position="30"/>
    </location>
</feature>
<dbReference type="Pfam" id="PF02518">
    <property type="entry name" value="HATPase_c"/>
    <property type="match status" value="1"/>
</dbReference>
<dbReference type="InterPro" id="IPR003661">
    <property type="entry name" value="HisK_dim/P_dom"/>
</dbReference>
<dbReference type="SUPFAM" id="SSF55874">
    <property type="entry name" value="ATPase domain of HSP90 chaperone/DNA topoisomerase II/histidine kinase"/>
    <property type="match status" value="1"/>
</dbReference>
<dbReference type="CDD" id="cd00082">
    <property type="entry name" value="HisKA"/>
    <property type="match status" value="1"/>
</dbReference>
<keyword evidence="4" id="KW-0597">Phosphoprotein</keyword>
<evidence type="ECO:0000256" key="5">
    <source>
        <dbReference type="ARBA" id="ARBA00022679"/>
    </source>
</evidence>
<dbReference type="SMART" id="SM00388">
    <property type="entry name" value="HisKA"/>
    <property type="match status" value="1"/>
</dbReference>
<comment type="caution">
    <text evidence="12">The sequence shown here is derived from an EMBL/GenBank/DDBJ whole genome shotgun (WGS) entry which is preliminary data.</text>
</comment>
<proteinExistence type="predicted"/>
<keyword evidence="9" id="KW-0472">Membrane</keyword>
<dbReference type="Gene3D" id="1.10.287.130">
    <property type="match status" value="1"/>
</dbReference>
<evidence type="ECO:0000256" key="6">
    <source>
        <dbReference type="ARBA" id="ARBA00022777"/>
    </source>
</evidence>
<evidence type="ECO:0000259" key="11">
    <source>
        <dbReference type="PROSITE" id="PS50885"/>
    </source>
</evidence>
<dbReference type="PANTHER" id="PTHR45453:SF3">
    <property type="entry name" value="HISTIDINE KINASE"/>
    <property type="match status" value="1"/>
</dbReference>
<comment type="subcellular location">
    <subcellularLocation>
        <location evidence="2">Membrane</location>
    </subcellularLocation>
</comment>
<dbReference type="GO" id="GO:0016036">
    <property type="term" value="P:cellular response to phosphate starvation"/>
    <property type="evidence" value="ECO:0007669"/>
    <property type="project" value="TreeGrafter"/>
</dbReference>
<dbReference type="InterPro" id="IPR005467">
    <property type="entry name" value="His_kinase_dom"/>
</dbReference>
<dbReference type="GO" id="GO:0000155">
    <property type="term" value="F:phosphorelay sensor kinase activity"/>
    <property type="evidence" value="ECO:0007669"/>
    <property type="project" value="InterPro"/>
</dbReference>
<dbReference type="InterPro" id="IPR036890">
    <property type="entry name" value="HATPase_C_sf"/>
</dbReference>
<reference evidence="12 13" key="1">
    <citation type="submission" date="2018-11" db="EMBL/GenBank/DDBJ databases">
        <title>Genomes From Bacteria Associated with the Canine Oral Cavity: a Test Case for Automated Genome-Based Taxonomic Assignment.</title>
        <authorList>
            <person name="Coil D.A."/>
            <person name="Jospin G."/>
            <person name="Darling A.E."/>
            <person name="Wallis C."/>
            <person name="Davis I.J."/>
            <person name="Harris S."/>
            <person name="Eisen J.A."/>
            <person name="Holcombe L.J."/>
            <person name="O'Flynn C."/>
        </authorList>
    </citation>
    <scope>NUCLEOTIDE SEQUENCE [LARGE SCALE GENOMIC DNA]</scope>
    <source>
        <strain evidence="12 13">OH4621_COT-116</strain>
    </source>
</reference>
<dbReference type="RefSeq" id="WP_124775831.1">
    <property type="nucleotide sequence ID" value="NZ_RQZA01000001.1"/>
</dbReference>
<dbReference type="GO" id="GO:0004721">
    <property type="term" value="F:phosphoprotein phosphatase activity"/>
    <property type="evidence" value="ECO:0007669"/>
    <property type="project" value="TreeGrafter"/>
</dbReference>